<dbReference type="InterPro" id="IPR000515">
    <property type="entry name" value="MetI-like"/>
</dbReference>
<evidence type="ECO:0000256" key="1">
    <source>
        <dbReference type="ARBA" id="ARBA00004651"/>
    </source>
</evidence>
<gene>
    <name evidence="9" type="ORF">LZC94_15485</name>
</gene>
<dbReference type="Gene3D" id="1.10.3720.10">
    <property type="entry name" value="MetI-like"/>
    <property type="match status" value="1"/>
</dbReference>
<dbReference type="PANTHER" id="PTHR43005">
    <property type="entry name" value="BLR7065 PROTEIN"/>
    <property type="match status" value="1"/>
</dbReference>
<reference evidence="9 10" key="1">
    <citation type="submission" date="2021-12" db="EMBL/GenBank/DDBJ databases">
        <title>Discovery of the Pendulisporaceae a myxobacterial family with distinct sporulation behavior and unique specialized metabolism.</title>
        <authorList>
            <person name="Garcia R."/>
            <person name="Popoff A."/>
            <person name="Bader C.D."/>
            <person name="Loehr J."/>
            <person name="Walesch S."/>
            <person name="Walt C."/>
            <person name="Boldt J."/>
            <person name="Bunk B."/>
            <person name="Haeckl F.J.F.P.J."/>
            <person name="Gunesch A.P."/>
            <person name="Birkelbach J."/>
            <person name="Nuebel U."/>
            <person name="Pietschmann T."/>
            <person name="Bach T."/>
            <person name="Mueller R."/>
        </authorList>
    </citation>
    <scope>NUCLEOTIDE SEQUENCE [LARGE SCALE GENOMIC DNA]</scope>
    <source>
        <strain evidence="9 10">MSr11954</strain>
    </source>
</reference>
<sequence>MATAAGRLRRSWDKYWYAWAMVIPVTLVLGALVVIPLVRGIYLSFTDANERNVAATIGQLRLPDSFQVIGLRNYTDVLFGPSSKFWSVLARTGIWTFACTFLHYTLGLGLAVLLNRPLRGRAIYRVLLILPWAVPTFISAFAWKLILARDNGILNYALGGVGVGPLDWLGTDALALVSVIAVNVWVGVPFMMVAILGGLQSIPSELYEAAEVDGASSWQRFWHVTLPGLRTVSAAVILLGTIWSFNMFPIIFLMTGGGPGDATQILVTYAFVSAFEGVRDYALAATYGVLIVSILVVFSTFYRRALRASGEVW</sequence>
<name>A0ABZ2M800_9BACT</name>
<evidence type="ECO:0000256" key="3">
    <source>
        <dbReference type="ARBA" id="ARBA00022475"/>
    </source>
</evidence>
<dbReference type="InterPro" id="IPR035906">
    <property type="entry name" value="MetI-like_sf"/>
</dbReference>
<dbReference type="EMBL" id="CP089984">
    <property type="protein sequence ID" value="WXB18630.1"/>
    <property type="molecule type" value="Genomic_DNA"/>
</dbReference>
<keyword evidence="4 7" id="KW-0812">Transmembrane</keyword>
<keyword evidence="6 7" id="KW-0472">Membrane</keyword>
<organism evidence="9 10">
    <name type="scientific">Pendulispora albinea</name>
    <dbReference type="NCBI Taxonomy" id="2741071"/>
    <lineage>
        <taxon>Bacteria</taxon>
        <taxon>Pseudomonadati</taxon>
        <taxon>Myxococcota</taxon>
        <taxon>Myxococcia</taxon>
        <taxon>Myxococcales</taxon>
        <taxon>Sorangiineae</taxon>
        <taxon>Pendulisporaceae</taxon>
        <taxon>Pendulispora</taxon>
    </lineage>
</organism>
<dbReference type="RefSeq" id="WP_394828261.1">
    <property type="nucleotide sequence ID" value="NZ_CP089984.1"/>
</dbReference>
<evidence type="ECO:0000313" key="10">
    <source>
        <dbReference type="Proteomes" id="UP001370348"/>
    </source>
</evidence>
<evidence type="ECO:0000313" key="9">
    <source>
        <dbReference type="EMBL" id="WXB18630.1"/>
    </source>
</evidence>
<comment type="subcellular location">
    <subcellularLocation>
        <location evidence="1 7">Cell membrane</location>
        <topology evidence="1 7">Multi-pass membrane protein</topology>
    </subcellularLocation>
</comment>
<keyword evidence="2 7" id="KW-0813">Transport</keyword>
<feature type="transmembrane region" description="Helical" evidence="7">
    <location>
        <begin position="94"/>
        <end position="114"/>
    </location>
</feature>
<evidence type="ECO:0000256" key="2">
    <source>
        <dbReference type="ARBA" id="ARBA00022448"/>
    </source>
</evidence>
<feature type="transmembrane region" description="Helical" evidence="7">
    <location>
        <begin position="281"/>
        <end position="302"/>
    </location>
</feature>
<comment type="similarity">
    <text evidence="7">Belongs to the binding-protein-dependent transport system permease family.</text>
</comment>
<accession>A0ABZ2M800</accession>
<evidence type="ECO:0000256" key="6">
    <source>
        <dbReference type="ARBA" id="ARBA00023136"/>
    </source>
</evidence>
<proteinExistence type="inferred from homology"/>
<dbReference type="CDD" id="cd06261">
    <property type="entry name" value="TM_PBP2"/>
    <property type="match status" value="1"/>
</dbReference>
<dbReference type="Proteomes" id="UP001370348">
    <property type="component" value="Chromosome"/>
</dbReference>
<feature type="transmembrane region" description="Helical" evidence="7">
    <location>
        <begin position="173"/>
        <end position="196"/>
    </location>
</feature>
<dbReference type="SUPFAM" id="SSF161098">
    <property type="entry name" value="MetI-like"/>
    <property type="match status" value="1"/>
</dbReference>
<feature type="transmembrane region" description="Helical" evidence="7">
    <location>
        <begin position="126"/>
        <end position="146"/>
    </location>
</feature>
<evidence type="ECO:0000256" key="5">
    <source>
        <dbReference type="ARBA" id="ARBA00022989"/>
    </source>
</evidence>
<feature type="transmembrane region" description="Helical" evidence="7">
    <location>
        <begin position="16"/>
        <end position="38"/>
    </location>
</feature>
<evidence type="ECO:0000259" key="8">
    <source>
        <dbReference type="PROSITE" id="PS50928"/>
    </source>
</evidence>
<evidence type="ECO:0000256" key="4">
    <source>
        <dbReference type="ARBA" id="ARBA00022692"/>
    </source>
</evidence>
<feature type="transmembrane region" description="Helical" evidence="7">
    <location>
        <begin position="232"/>
        <end position="254"/>
    </location>
</feature>
<protein>
    <submittedName>
        <fullName evidence="9">Sugar ABC transporter permease</fullName>
    </submittedName>
</protein>
<keyword evidence="10" id="KW-1185">Reference proteome</keyword>
<evidence type="ECO:0000256" key="7">
    <source>
        <dbReference type="RuleBase" id="RU363032"/>
    </source>
</evidence>
<dbReference type="Pfam" id="PF00528">
    <property type="entry name" value="BPD_transp_1"/>
    <property type="match status" value="1"/>
</dbReference>
<dbReference type="PROSITE" id="PS50928">
    <property type="entry name" value="ABC_TM1"/>
    <property type="match status" value="1"/>
</dbReference>
<feature type="domain" description="ABC transmembrane type-1" evidence="8">
    <location>
        <begin position="89"/>
        <end position="302"/>
    </location>
</feature>
<keyword evidence="5 7" id="KW-1133">Transmembrane helix</keyword>
<dbReference type="PANTHER" id="PTHR43005:SF1">
    <property type="entry name" value="SPERMIDINE_PUTRESCINE TRANSPORT SYSTEM PERMEASE PROTEIN"/>
    <property type="match status" value="1"/>
</dbReference>
<keyword evidence="3" id="KW-1003">Cell membrane</keyword>